<dbReference type="Proteomes" id="UP001268864">
    <property type="component" value="Unassembled WGS sequence"/>
</dbReference>
<evidence type="ECO:0000256" key="1">
    <source>
        <dbReference type="ARBA" id="ARBA00023172"/>
    </source>
</evidence>
<protein>
    <submittedName>
        <fullName evidence="3">Tyrosine-type recombinase/integrase</fullName>
    </submittedName>
</protein>
<accession>A0ABU2FRW4</accession>
<dbReference type="Pfam" id="PF00589">
    <property type="entry name" value="Phage_integrase"/>
    <property type="match status" value="1"/>
</dbReference>
<dbReference type="InterPro" id="IPR013762">
    <property type="entry name" value="Integrase-like_cat_sf"/>
</dbReference>
<dbReference type="PROSITE" id="PS51898">
    <property type="entry name" value="TYR_RECOMBINASE"/>
    <property type="match status" value="1"/>
</dbReference>
<gene>
    <name evidence="3" type="ORF">NDI86_15310</name>
</gene>
<dbReference type="Gene3D" id="1.10.443.10">
    <property type="entry name" value="Intergrase catalytic core"/>
    <property type="match status" value="1"/>
</dbReference>
<evidence type="ECO:0000313" key="3">
    <source>
        <dbReference type="EMBL" id="MDS0283495.1"/>
    </source>
</evidence>
<dbReference type="CDD" id="cd00397">
    <property type="entry name" value="DNA_BRE_C"/>
    <property type="match status" value="1"/>
</dbReference>
<organism evidence="3 4">
    <name type="scientific">Haloarcula onubensis</name>
    <dbReference type="NCBI Taxonomy" id="2950539"/>
    <lineage>
        <taxon>Archaea</taxon>
        <taxon>Methanobacteriati</taxon>
        <taxon>Methanobacteriota</taxon>
        <taxon>Stenosarchaea group</taxon>
        <taxon>Halobacteria</taxon>
        <taxon>Halobacteriales</taxon>
        <taxon>Haloarculaceae</taxon>
        <taxon>Haloarcula</taxon>
    </lineage>
</organism>
<evidence type="ECO:0000259" key="2">
    <source>
        <dbReference type="PROSITE" id="PS51898"/>
    </source>
</evidence>
<reference evidence="3 4" key="1">
    <citation type="submission" date="2022-06" db="EMBL/GenBank/DDBJ databases">
        <title>Halomicroarcula sp. a new haloarchaeum isolate from saline soil.</title>
        <authorList>
            <person name="Strakova D."/>
            <person name="Galisteo C."/>
            <person name="Sanchez-Porro C."/>
            <person name="Ventosa A."/>
        </authorList>
    </citation>
    <scope>NUCLEOTIDE SEQUENCE [LARGE SCALE GENOMIC DNA]</scope>
    <source>
        <strain evidence="3 4">S3CR25-11</strain>
    </source>
</reference>
<proteinExistence type="predicted"/>
<feature type="domain" description="Tyr recombinase" evidence="2">
    <location>
        <begin position="143"/>
        <end position="334"/>
    </location>
</feature>
<sequence>MNVNDTNNTEGKVNRQWELLEQAEIPDRDREAITDFVRIERQGNQNRAENTLYSDLSNLRNATERADTPLVEMDRTDLRGLMRVLTKPKSQGGHGLDPDGGGIYNYKRALRVFFQWLNEQPDYPDFGFYDTIEIPSQSVSRVNEDEMLNDDEIEELKQHARNPRDPAIIEFLADTGARVSLASQLRIKDIHDLETQRPYFTPNPNGNGHKGAPDKRYPILQSRAEIRSWVNQYHPDPRPESPLWPVIRGYDRDNPQECALSSDRLRDALRACARRAGIEKPVNPHNFRHTAITRLSRQGFTPQEIQHIAGWADDRMLEAYDHTTDRQRNEEMRLKAGFIEESETENGPAEPQTCGNCRETLKPTAQFCPRCGAPATKETEDAIRQQDDRIVESAALANGELANAVLEFRRLVEQSPELRRMLLDV</sequence>
<dbReference type="SUPFAM" id="SSF56349">
    <property type="entry name" value="DNA breaking-rejoining enzymes"/>
    <property type="match status" value="1"/>
</dbReference>
<dbReference type="InterPro" id="IPR050090">
    <property type="entry name" value="Tyrosine_recombinase_XerCD"/>
</dbReference>
<dbReference type="PANTHER" id="PTHR30349">
    <property type="entry name" value="PHAGE INTEGRASE-RELATED"/>
    <property type="match status" value="1"/>
</dbReference>
<dbReference type="EMBL" id="JAMQOS010000005">
    <property type="protein sequence ID" value="MDS0283495.1"/>
    <property type="molecule type" value="Genomic_DNA"/>
</dbReference>
<comment type="caution">
    <text evidence="3">The sequence shown here is derived from an EMBL/GenBank/DDBJ whole genome shotgun (WGS) entry which is preliminary data.</text>
</comment>
<dbReference type="InterPro" id="IPR011010">
    <property type="entry name" value="DNA_brk_join_enz"/>
</dbReference>
<keyword evidence="4" id="KW-1185">Reference proteome</keyword>
<keyword evidence="1" id="KW-0233">DNA recombination</keyword>
<evidence type="ECO:0000313" key="4">
    <source>
        <dbReference type="Proteomes" id="UP001268864"/>
    </source>
</evidence>
<name>A0ABU2FRW4_9EURY</name>
<dbReference type="PANTHER" id="PTHR30349:SF87">
    <property type="entry name" value="TRANSPOSASE A"/>
    <property type="match status" value="1"/>
</dbReference>
<dbReference type="RefSeq" id="WP_310901326.1">
    <property type="nucleotide sequence ID" value="NZ_JAMQOS010000005.1"/>
</dbReference>
<dbReference type="InterPro" id="IPR002104">
    <property type="entry name" value="Integrase_catalytic"/>
</dbReference>